<evidence type="ECO:0000313" key="3">
    <source>
        <dbReference type="Proteomes" id="UP000295525"/>
    </source>
</evidence>
<dbReference type="AlphaFoldDB" id="A0A4R3MGP1"/>
<dbReference type="PANTHER" id="PTHR35563">
    <property type="entry name" value="BARREL METAL-DEPENDENT HYDROLASE, PUTATIVE (AFU_ORTHOLOGUE AFUA_1G16240)-RELATED"/>
    <property type="match status" value="1"/>
</dbReference>
<keyword evidence="3" id="KW-1185">Reference proteome</keyword>
<reference evidence="2 3" key="1">
    <citation type="submission" date="2019-03" db="EMBL/GenBank/DDBJ databases">
        <title>Genomic Encyclopedia of Type Strains, Phase IV (KMG-IV): sequencing the most valuable type-strain genomes for metagenomic binning, comparative biology and taxonomic classification.</title>
        <authorList>
            <person name="Goeker M."/>
        </authorList>
    </citation>
    <scope>NUCLEOTIDE SEQUENCE [LARGE SCALE GENOMIC DNA]</scope>
    <source>
        <strain evidence="2 3">DSM 24591</strain>
    </source>
</reference>
<dbReference type="SUPFAM" id="SSF51556">
    <property type="entry name" value="Metallo-dependent hydrolases"/>
    <property type="match status" value="1"/>
</dbReference>
<protein>
    <submittedName>
        <fullName evidence="2">Putative TIM-barrel fold metal-dependent hydrolase</fullName>
    </submittedName>
</protein>
<organism evidence="2 3">
    <name type="scientific">Paralcaligenes ureilyticus</name>
    <dbReference type="NCBI Taxonomy" id="627131"/>
    <lineage>
        <taxon>Bacteria</taxon>
        <taxon>Pseudomonadati</taxon>
        <taxon>Pseudomonadota</taxon>
        <taxon>Betaproteobacteria</taxon>
        <taxon>Burkholderiales</taxon>
        <taxon>Alcaligenaceae</taxon>
        <taxon>Paralcaligenes</taxon>
    </lineage>
</organism>
<comment type="caution">
    <text evidence="2">The sequence shown here is derived from an EMBL/GenBank/DDBJ whole genome shotgun (WGS) entry which is preliminary data.</text>
</comment>
<name>A0A4R3MGP1_9BURK</name>
<dbReference type="InterPro" id="IPR052358">
    <property type="entry name" value="Aro_Compnd_Degr_Hydrolases"/>
</dbReference>
<gene>
    <name evidence="2" type="ORF">EDC26_10131</name>
</gene>
<evidence type="ECO:0000313" key="2">
    <source>
        <dbReference type="EMBL" id="TCT10815.1"/>
    </source>
</evidence>
<dbReference type="PANTHER" id="PTHR35563:SF2">
    <property type="entry name" value="BARREL METAL-DEPENDENT HYDROLASE, PUTATIVE (AFU_ORTHOLOGUE AFUA_1G16240)-RELATED"/>
    <property type="match status" value="1"/>
</dbReference>
<dbReference type="InterPro" id="IPR032466">
    <property type="entry name" value="Metal_Hydrolase"/>
</dbReference>
<sequence>MKLPAQACDCHVHLIGPIAQYPMNEDRHYTPGPAGLDALIGHMHRLSLDRVVLIQPSVYATDNRCLLGGLRRLQGKARGVAVLADDISDTDLVTLSESGVRGLRINLESADTQDPDAVRNSLKKWSKRLSPLSWHIQIYASLNVIDASLGYMNDLAVPVVLDHFAMASMTRPMADPKIQHLLQAVRNGNVYVKLSASYRVAAMIENRAPAELARALLDANPQRILWGSDWPHTNREPGKAAGEVSAYRPVSPESLRQELFAFLPTPELLHQVLVENPARLYGF</sequence>
<dbReference type="RefSeq" id="WP_243700728.1">
    <property type="nucleotide sequence ID" value="NZ_SMAJ01000001.1"/>
</dbReference>
<dbReference type="EMBL" id="SMAJ01000001">
    <property type="protein sequence ID" value="TCT10815.1"/>
    <property type="molecule type" value="Genomic_DNA"/>
</dbReference>
<evidence type="ECO:0000259" key="1">
    <source>
        <dbReference type="Pfam" id="PF04909"/>
    </source>
</evidence>
<proteinExistence type="predicted"/>
<accession>A0A4R3MGP1</accession>
<dbReference type="Gene3D" id="3.20.20.140">
    <property type="entry name" value="Metal-dependent hydrolases"/>
    <property type="match status" value="1"/>
</dbReference>
<dbReference type="Proteomes" id="UP000295525">
    <property type="component" value="Unassembled WGS sequence"/>
</dbReference>
<feature type="domain" description="Amidohydrolase-related" evidence="1">
    <location>
        <begin position="8"/>
        <end position="283"/>
    </location>
</feature>
<keyword evidence="2" id="KW-0378">Hydrolase</keyword>
<dbReference type="GO" id="GO:0016787">
    <property type="term" value="F:hydrolase activity"/>
    <property type="evidence" value="ECO:0007669"/>
    <property type="project" value="UniProtKB-KW"/>
</dbReference>
<dbReference type="InterPro" id="IPR006680">
    <property type="entry name" value="Amidohydro-rel"/>
</dbReference>
<dbReference type="Pfam" id="PF04909">
    <property type="entry name" value="Amidohydro_2"/>
    <property type="match status" value="1"/>
</dbReference>